<gene>
    <name evidence="2" type="ORF">SCMC78_22900</name>
</gene>
<proteinExistence type="predicted"/>
<evidence type="ECO:0000256" key="1">
    <source>
        <dbReference type="SAM" id="MobiDB-lite"/>
    </source>
</evidence>
<dbReference type="EMBL" id="AP035884">
    <property type="protein sequence ID" value="BFP52483.1"/>
    <property type="molecule type" value="Genomic_DNA"/>
</dbReference>
<dbReference type="KEGG" id="stcm:SCMC78_22900"/>
<feature type="region of interest" description="Disordered" evidence="1">
    <location>
        <begin position="189"/>
        <end position="208"/>
    </location>
</feature>
<evidence type="ECO:0000313" key="2">
    <source>
        <dbReference type="EMBL" id="BFP52483.1"/>
    </source>
</evidence>
<name>A0AB33KBD8_9ACTN</name>
<dbReference type="AlphaFoldDB" id="A0AB33KBD8"/>
<accession>A0AB33KBD8</accession>
<reference evidence="2" key="1">
    <citation type="submission" date="2024-07" db="EMBL/GenBank/DDBJ databases">
        <title>Complete genome sequences of cellulolytic bacteria, Kitasatospora sp. CMC57 and Streptomyces sp. CMC78, isolated from Japanese agricultural soil.</title>
        <authorList>
            <person name="Hashimoto T."/>
            <person name="Ito M."/>
            <person name="Iwamoto M."/>
            <person name="Fukahori D."/>
            <person name="Shoda T."/>
            <person name="Sakoda M."/>
            <person name="Morohoshi T."/>
            <person name="Mitsuboshi M."/>
            <person name="Nishizawa T."/>
        </authorList>
    </citation>
    <scope>NUCLEOTIDE SEQUENCE</scope>
    <source>
        <strain evidence="2">CMC78</strain>
    </source>
</reference>
<protein>
    <submittedName>
        <fullName evidence="2">Uncharacterized protein</fullName>
    </submittedName>
</protein>
<organism evidence="2">
    <name type="scientific">Streptomyces sp. CMC78</name>
    <dbReference type="NCBI Taxonomy" id="3231512"/>
    <lineage>
        <taxon>Bacteria</taxon>
        <taxon>Bacillati</taxon>
        <taxon>Actinomycetota</taxon>
        <taxon>Actinomycetes</taxon>
        <taxon>Kitasatosporales</taxon>
        <taxon>Streptomycetaceae</taxon>
        <taxon>Streptomyces</taxon>
    </lineage>
</organism>
<sequence>MDNARMDVVRILEAASLLVPEGVATDNDVTASDVWDHLAHDEWEEALDLLQELGDAWTAPVGFWGELASAAEALGFERSREWCWWRETETRSGVLRADLALLPAGEGPRSTPIPGGGVLRPMWDIGGRRDDGAAVLDIARVWVEFARELAPGARAPVRLLPLDPVRWTHLVPGDRITLYENALPGGTATVLEVRPPEGRPPRVRPPTG</sequence>